<proteinExistence type="predicted"/>
<dbReference type="Proteomes" id="UP000703674">
    <property type="component" value="Unassembled WGS sequence"/>
</dbReference>
<name>A0ABX1D0M0_9FLAO</name>
<evidence type="ECO:0000313" key="2">
    <source>
        <dbReference type="EMBL" id="NJW53850.1"/>
    </source>
</evidence>
<feature type="chain" id="PRO_5046796512" description="DUF4377 domain-containing protein" evidence="1">
    <location>
        <begin position="19"/>
        <end position="115"/>
    </location>
</feature>
<keyword evidence="1" id="KW-0732">Signal</keyword>
<evidence type="ECO:0000313" key="3">
    <source>
        <dbReference type="Proteomes" id="UP000703674"/>
    </source>
</evidence>
<reference evidence="2 3" key="1">
    <citation type="submission" date="2020-03" db="EMBL/GenBank/DDBJ databases">
        <title>Salinimicrobium sp. nov, isolated from SCS.</title>
        <authorList>
            <person name="Cao W.R."/>
        </authorList>
    </citation>
    <scope>NUCLEOTIDE SEQUENCE [LARGE SCALE GENOMIC DNA]</scope>
    <source>
        <strain evidence="3">J15B91</strain>
    </source>
</reference>
<dbReference type="PROSITE" id="PS51257">
    <property type="entry name" value="PROKAR_LIPOPROTEIN"/>
    <property type="match status" value="1"/>
</dbReference>
<evidence type="ECO:0000256" key="1">
    <source>
        <dbReference type="SAM" id="SignalP"/>
    </source>
</evidence>
<keyword evidence="3" id="KW-1185">Reference proteome</keyword>
<organism evidence="2 3">
    <name type="scientific">Salinimicrobium oceani</name>
    <dbReference type="NCBI Taxonomy" id="2722702"/>
    <lineage>
        <taxon>Bacteria</taxon>
        <taxon>Pseudomonadati</taxon>
        <taxon>Bacteroidota</taxon>
        <taxon>Flavobacteriia</taxon>
        <taxon>Flavobacteriales</taxon>
        <taxon>Flavobacteriaceae</taxon>
        <taxon>Salinimicrobium</taxon>
    </lineage>
</organism>
<sequence length="115" mass="12653">MKKLLLLLLILGSVACNDSSVETERSSEEFSITTADTLSFLLSRTIPIEGGYSVAQQAKNYSVSEIQHREGGIFYIYVPEPGFTGTEQVKIKREDSNGAEVFSETITNVTIKVSE</sequence>
<feature type="signal peptide" evidence="1">
    <location>
        <begin position="1"/>
        <end position="18"/>
    </location>
</feature>
<gene>
    <name evidence="2" type="ORF">HC175_13070</name>
</gene>
<comment type="caution">
    <text evidence="2">The sequence shown here is derived from an EMBL/GenBank/DDBJ whole genome shotgun (WGS) entry which is preliminary data.</text>
</comment>
<accession>A0ABX1D0M0</accession>
<evidence type="ECO:0008006" key="4">
    <source>
        <dbReference type="Google" id="ProtNLM"/>
    </source>
</evidence>
<dbReference type="RefSeq" id="WP_168138955.1">
    <property type="nucleotide sequence ID" value="NZ_JAAVJR010000008.1"/>
</dbReference>
<dbReference type="EMBL" id="JAAVJR010000008">
    <property type="protein sequence ID" value="NJW53850.1"/>
    <property type="molecule type" value="Genomic_DNA"/>
</dbReference>
<protein>
    <recommendedName>
        <fullName evidence="4">DUF4377 domain-containing protein</fullName>
    </recommendedName>
</protein>